<evidence type="ECO:0000256" key="7">
    <source>
        <dbReference type="SAM" id="Phobius"/>
    </source>
</evidence>
<reference evidence="8 9" key="1">
    <citation type="journal article" date="2019" name="Int. J. Syst. Evol. Microbiol.">
        <title>The Global Catalogue of Microorganisms (GCM) 10K type strain sequencing project: providing services to taxonomists for standard genome sequencing and annotation.</title>
        <authorList>
            <consortium name="The Broad Institute Genomics Platform"/>
            <consortium name="The Broad Institute Genome Sequencing Center for Infectious Disease"/>
            <person name="Wu L."/>
            <person name="Ma J."/>
        </authorList>
    </citation>
    <scope>NUCLEOTIDE SEQUENCE [LARGE SCALE GENOMIC DNA]</scope>
    <source>
        <strain evidence="8 9">JCM 15421</strain>
    </source>
</reference>
<feature type="transmembrane region" description="Helical" evidence="7">
    <location>
        <begin position="226"/>
        <end position="246"/>
    </location>
</feature>
<organism evidence="8 9">
    <name type="scientific">Dokdonella soli</name>
    <dbReference type="NCBI Taxonomy" id="529810"/>
    <lineage>
        <taxon>Bacteria</taxon>
        <taxon>Pseudomonadati</taxon>
        <taxon>Pseudomonadota</taxon>
        <taxon>Gammaproteobacteria</taxon>
        <taxon>Lysobacterales</taxon>
        <taxon>Rhodanobacteraceae</taxon>
        <taxon>Dokdonella</taxon>
    </lineage>
</organism>
<keyword evidence="5 7" id="KW-1133">Transmembrane helix</keyword>
<keyword evidence="6 7" id="KW-0472">Membrane</keyword>
<dbReference type="InterPro" id="IPR004630">
    <property type="entry name" value="UPF0324_YeiH-like"/>
</dbReference>
<comment type="caution">
    <text evidence="8">The sequence shown here is derived from an EMBL/GenBank/DDBJ whole genome shotgun (WGS) entry which is preliminary data.</text>
</comment>
<comment type="subcellular location">
    <subcellularLocation>
        <location evidence="1">Cell membrane</location>
        <topology evidence="1">Multi-pass membrane protein</topology>
    </subcellularLocation>
</comment>
<comment type="similarity">
    <text evidence="2">Belongs to the UPF0324 family.</text>
</comment>
<accession>A0ABN1IVQ6</accession>
<feature type="transmembrane region" description="Helical" evidence="7">
    <location>
        <begin position="98"/>
        <end position="123"/>
    </location>
</feature>
<keyword evidence="4 7" id="KW-0812">Transmembrane</keyword>
<evidence type="ECO:0000256" key="5">
    <source>
        <dbReference type="ARBA" id="ARBA00022989"/>
    </source>
</evidence>
<sequence length="341" mass="35652">MGDVAINGVVMSILASRLPGLVFALLLGLAGLGLATLPAFSHLQLSALTLAIVLGMLLGNLVGERLPRRLAPGIAYAQRSLLRAGVVLYGLRISFQQIAAIGPGALVLDLAIVASTLGLGVWIGRRWLGLDRDTALLTACGSAICGAAAVLATERLLKPEPSKVAIAVASVVLFGTLNIFLYPYLQAHLALSPGSFGVYTGATVHEVAQVVAIGNAIGPDTTDTAVIVKLTRVLLLVPFLFLLGGWQARQGGARGAISIPWFALAFVGACALNSLITLPAALRERLLDLDTLLLATAMAALGLETRFARLRALGPKPLVLALFLFGWLSIGGYWLTRWLVG</sequence>
<feature type="transmembrane region" description="Helical" evidence="7">
    <location>
        <begin position="164"/>
        <end position="185"/>
    </location>
</feature>
<keyword evidence="3" id="KW-1003">Cell membrane</keyword>
<dbReference type="Pfam" id="PF03601">
    <property type="entry name" value="Cons_hypoth698"/>
    <property type="match status" value="1"/>
</dbReference>
<evidence type="ECO:0000256" key="1">
    <source>
        <dbReference type="ARBA" id="ARBA00004651"/>
    </source>
</evidence>
<feature type="transmembrane region" description="Helical" evidence="7">
    <location>
        <begin position="317"/>
        <end position="335"/>
    </location>
</feature>
<dbReference type="InterPro" id="IPR018383">
    <property type="entry name" value="UPF0324_pro"/>
</dbReference>
<evidence type="ECO:0000256" key="3">
    <source>
        <dbReference type="ARBA" id="ARBA00022475"/>
    </source>
</evidence>
<gene>
    <name evidence="8" type="ORF">GCM10009105_33170</name>
</gene>
<evidence type="ECO:0000256" key="4">
    <source>
        <dbReference type="ARBA" id="ARBA00022692"/>
    </source>
</evidence>
<evidence type="ECO:0000313" key="8">
    <source>
        <dbReference type="EMBL" id="GAA0722189.1"/>
    </source>
</evidence>
<feature type="transmembrane region" description="Helical" evidence="7">
    <location>
        <begin position="135"/>
        <end position="152"/>
    </location>
</feature>
<name>A0ABN1IVQ6_9GAMM</name>
<dbReference type="EMBL" id="BAAAEU010000024">
    <property type="protein sequence ID" value="GAA0722189.1"/>
    <property type="molecule type" value="Genomic_DNA"/>
</dbReference>
<feature type="transmembrane region" description="Helical" evidence="7">
    <location>
        <begin position="21"/>
        <end position="39"/>
    </location>
</feature>
<keyword evidence="9" id="KW-1185">Reference proteome</keyword>
<proteinExistence type="inferred from homology"/>
<evidence type="ECO:0000256" key="6">
    <source>
        <dbReference type="ARBA" id="ARBA00023136"/>
    </source>
</evidence>
<feature type="transmembrane region" description="Helical" evidence="7">
    <location>
        <begin position="45"/>
        <end position="63"/>
    </location>
</feature>
<evidence type="ECO:0000313" key="9">
    <source>
        <dbReference type="Proteomes" id="UP001501523"/>
    </source>
</evidence>
<dbReference type="NCBIfam" id="TIGR00698">
    <property type="entry name" value="YeiH family putative sulfate export transporter"/>
    <property type="match status" value="1"/>
</dbReference>
<dbReference type="Proteomes" id="UP001501523">
    <property type="component" value="Unassembled WGS sequence"/>
</dbReference>
<protein>
    <submittedName>
        <fullName evidence="8">YeiH family protein</fullName>
    </submittedName>
</protein>
<feature type="transmembrane region" description="Helical" evidence="7">
    <location>
        <begin position="258"/>
        <end position="280"/>
    </location>
</feature>
<evidence type="ECO:0000256" key="2">
    <source>
        <dbReference type="ARBA" id="ARBA00007977"/>
    </source>
</evidence>
<dbReference type="PANTHER" id="PTHR30106">
    <property type="entry name" value="INNER MEMBRANE PROTEIN YEIH-RELATED"/>
    <property type="match status" value="1"/>
</dbReference>
<dbReference type="PANTHER" id="PTHR30106:SF2">
    <property type="entry name" value="UPF0324 INNER MEMBRANE PROTEIN YEIH"/>
    <property type="match status" value="1"/>
</dbReference>